<dbReference type="InterPro" id="IPR036425">
    <property type="entry name" value="MoaB/Mog-like_dom_sf"/>
</dbReference>
<accession>A0AA41R080</accession>
<evidence type="ECO:0000256" key="1">
    <source>
        <dbReference type="ARBA" id="ARBA00003487"/>
    </source>
</evidence>
<gene>
    <name evidence="8" type="ORF">MRX98_01130</name>
</gene>
<proteinExistence type="inferred from homology"/>
<dbReference type="FunFam" id="3.40.980.10:FF:000006">
    <property type="entry name" value="Molybdenum cofactor biosynthesis protein B"/>
    <property type="match status" value="1"/>
</dbReference>
<dbReference type="InterPro" id="IPR001453">
    <property type="entry name" value="MoaB/Mog_dom"/>
</dbReference>
<evidence type="ECO:0000259" key="7">
    <source>
        <dbReference type="SMART" id="SM00852"/>
    </source>
</evidence>
<evidence type="ECO:0000313" key="8">
    <source>
        <dbReference type="EMBL" id="MCJ8499161.1"/>
    </source>
</evidence>
<dbReference type="SUPFAM" id="SSF53218">
    <property type="entry name" value="Molybdenum cofactor biosynthesis proteins"/>
    <property type="match status" value="1"/>
</dbReference>
<dbReference type="PROSITE" id="PS01078">
    <property type="entry name" value="MOCF_BIOSYNTHESIS_1"/>
    <property type="match status" value="1"/>
</dbReference>
<comment type="pathway">
    <text evidence="2 6">Cofactor biosynthesis; molybdopterin biosynthesis.</text>
</comment>
<comment type="similarity">
    <text evidence="3 6">Belongs to the MoaB/Mog family.</text>
</comment>
<protein>
    <recommendedName>
        <fullName evidence="4 6">Molybdenum cofactor biosynthesis protein B</fullName>
    </recommendedName>
</protein>
<dbReference type="EMBL" id="JALJRB010000001">
    <property type="protein sequence ID" value="MCJ8499161.1"/>
    <property type="molecule type" value="Genomic_DNA"/>
</dbReference>
<evidence type="ECO:0000313" key="9">
    <source>
        <dbReference type="Proteomes" id="UP001165427"/>
    </source>
</evidence>
<dbReference type="CDD" id="cd00886">
    <property type="entry name" value="MogA_MoaB"/>
    <property type="match status" value="1"/>
</dbReference>
<evidence type="ECO:0000256" key="2">
    <source>
        <dbReference type="ARBA" id="ARBA00005046"/>
    </source>
</evidence>
<name>A0AA41R080_9BACT</name>
<dbReference type="Proteomes" id="UP001165427">
    <property type="component" value="Unassembled WGS sequence"/>
</dbReference>
<organism evidence="8 9">
    <name type="scientific">Desulfatitalea alkaliphila</name>
    <dbReference type="NCBI Taxonomy" id="2929485"/>
    <lineage>
        <taxon>Bacteria</taxon>
        <taxon>Pseudomonadati</taxon>
        <taxon>Thermodesulfobacteriota</taxon>
        <taxon>Desulfobacteria</taxon>
        <taxon>Desulfobacterales</taxon>
        <taxon>Desulfosarcinaceae</taxon>
        <taxon>Desulfatitalea</taxon>
    </lineage>
</organism>
<dbReference type="NCBIfam" id="TIGR00177">
    <property type="entry name" value="molyb_syn"/>
    <property type="match status" value="1"/>
</dbReference>
<sequence>MGHKEHRAKGPRSLRVAVLSISSSRTLETDESGRWIARRADREGHRVVDHRVVDDDLNAIRRALTEWITNAVPPEAVIITGGTGITPKDVTIEAVAPLFSKTLTAFGPVFAQLSYEQVDSAALLSRATAGVIDRCLVFCLPGSLKAVKLACKALIFPELGHLFGHVADH</sequence>
<comment type="function">
    <text evidence="1 6">May be involved in the biosynthesis of molybdopterin.</text>
</comment>
<dbReference type="RefSeq" id="WP_246902278.1">
    <property type="nucleotide sequence ID" value="NZ_JALJRB010000001.1"/>
</dbReference>
<evidence type="ECO:0000256" key="4">
    <source>
        <dbReference type="ARBA" id="ARBA00015262"/>
    </source>
</evidence>
<dbReference type="InterPro" id="IPR008284">
    <property type="entry name" value="MoCF_biosynth_CS"/>
</dbReference>
<keyword evidence="9" id="KW-1185">Reference proteome</keyword>
<keyword evidence="5 6" id="KW-0501">Molybdenum cofactor biosynthesis</keyword>
<dbReference type="GO" id="GO:0005829">
    <property type="term" value="C:cytosol"/>
    <property type="evidence" value="ECO:0007669"/>
    <property type="project" value="TreeGrafter"/>
</dbReference>
<evidence type="ECO:0000256" key="3">
    <source>
        <dbReference type="ARBA" id="ARBA00006112"/>
    </source>
</evidence>
<comment type="caution">
    <text evidence="8">The sequence shown here is derived from an EMBL/GenBank/DDBJ whole genome shotgun (WGS) entry which is preliminary data.</text>
</comment>
<dbReference type="AlphaFoldDB" id="A0AA41R080"/>
<feature type="domain" description="MoaB/Mog" evidence="7">
    <location>
        <begin position="17"/>
        <end position="162"/>
    </location>
</feature>
<dbReference type="InterPro" id="IPR012245">
    <property type="entry name" value="MoaB"/>
</dbReference>
<dbReference type="SMART" id="SM00852">
    <property type="entry name" value="MoCF_biosynth"/>
    <property type="match status" value="1"/>
</dbReference>
<dbReference type="PIRSF" id="PIRSF006443">
    <property type="entry name" value="MoaB"/>
    <property type="match status" value="1"/>
</dbReference>
<dbReference type="PANTHER" id="PTHR43232">
    <property type="entry name" value="MOLYBDENUM COFACTOR BIOSYNTHESIS PROTEIN B"/>
    <property type="match status" value="1"/>
</dbReference>
<dbReference type="Gene3D" id="3.40.980.10">
    <property type="entry name" value="MoaB/Mog-like domain"/>
    <property type="match status" value="1"/>
</dbReference>
<evidence type="ECO:0000256" key="5">
    <source>
        <dbReference type="ARBA" id="ARBA00023150"/>
    </source>
</evidence>
<dbReference type="Pfam" id="PF00994">
    <property type="entry name" value="MoCF_biosynth"/>
    <property type="match status" value="1"/>
</dbReference>
<dbReference type="PANTHER" id="PTHR43232:SF2">
    <property type="entry name" value="MOLYBDENUM COFACTOR BIOSYNTHESIS PROTEIN B"/>
    <property type="match status" value="1"/>
</dbReference>
<evidence type="ECO:0000256" key="6">
    <source>
        <dbReference type="PIRNR" id="PIRNR006443"/>
    </source>
</evidence>
<reference evidence="8" key="1">
    <citation type="submission" date="2022-04" db="EMBL/GenBank/DDBJ databases">
        <title>Desulfatitalea alkaliphila sp. nov., a novel anaerobic sulfate-reducing bacterium isolated from terrestrial mud volcano, Taman Peninsula, Russia.</title>
        <authorList>
            <person name="Khomyakova M.A."/>
            <person name="Merkel A.Y."/>
            <person name="Slobodkin A.I."/>
        </authorList>
    </citation>
    <scope>NUCLEOTIDE SEQUENCE</scope>
    <source>
        <strain evidence="8">M08but</strain>
    </source>
</reference>
<dbReference type="GO" id="GO:0006777">
    <property type="term" value="P:Mo-molybdopterin cofactor biosynthetic process"/>
    <property type="evidence" value="ECO:0007669"/>
    <property type="project" value="UniProtKB-UniRule"/>
</dbReference>